<keyword evidence="2" id="KW-1185">Reference proteome</keyword>
<dbReference type="Proteomes" id="UP000618931">
    <property type="component" value="Unassembled WGS sequence"/>
</dbReference>
<evidence type="ECO:0000313" key="1">
    <source>
        <dbReference type="EMBL" id="MBF9219740.1"/>
    </source>
</evidence>
<dbReference type="EMBL" id="JADQDM010000001">
    <property type="protein sequence ID" value="MBF9219740.1"/>
    <property type="molecule type" value="Genomic_DNA"/>
</dbReference>
<name>A0ABS0HYH1_9BACT</name>
<proteinExistence type="predicted"/>
<accession>A0ABS0HYH1</accession>
<organism evidence="1 2">
    <name type="scientific">Hymenobacter ruricola</name>
    <dbReference type="NCBI Taxonomy" id="2791023"/>
    <lineage>
        <taxon>Bacteria</taxon>
        <taxon>Pseudomonadati</taxon>
        <taxon>Bacteroidota</taxon>
        <taxon>Cytophagia</taxon>
        <taxon>Cytophagales</taxon>
        <taxon>Hymenobacteraceae</taxon>
        <taxon>Hymenobacter</taxon>
    </lineage>
</organism>
<protein>
    <submittedName>
        <fullName evidence="1">Uncharacterized protein</fullName>
    </submittedName>
</protein>
<reference evidence="1 2" key="1">
    <citation type="submission" date="2020-11" db="EMBL/GenBank/DDBJ databases">
        <authorList>
            <person name="Kim M.K."/>
        </authorList>
    </citation>
    <scope>NUCLEOTIDE SEQUENCE [LARGE SCALE GENOMIC DNA]</scope>
    <source>
        <strain evidence="1 2">BT662</strain>
    </source>
</reference>
<comment type="caution">
    <text evidence="1">The sequence shown here is derived from an EMBL/GenBank/DDBJ whole genome shotgun (WGS) entry which is preliminary data.</text>
</comment>
<evidence type="ECO:0000313" key="2">
    <source>
        <dbReference type="Proteomes" id="UP000618931"/>
    </source>
</evidence>
<dbReference type="RefSeq" id="WP_196291206.1">
    <property type="nucleotide sequence ID" value="NZ_JADQDM010000001.1"/>
</dbReference>
<gene>
    <name evidence="1" type="ORF">I2H31_01380</name>
</gene>
<sequence>MHPELGALVQEYRINTTTYEGKRIYQSDFSLFGPDSVVPGNFDHLPAAVKTHLWKIIFAVKRKFFEEIKPEIVEHFISQEYSVEHRYQLYCRQLALPNYNIDIERTKRTIVYQKKTTPTDNGGGRSL</sequence>